<dbReference type="EMBL" id="CNFT01000786">
    <property type="protein sequence ID" value="CKS33623.1"/>
    <property type="molecule type" value="Genomic_DNA"/>
</dbReference>
<dbReference type="Proteomes" id="UP000038802">
    <property type="component" value="Unassembled WGS sequence"/>
</dbReference>
<evidence type="ECO:0000313" key="16">
    <source>
        <dbReference type="Proteomes" id="UP000044938"/>
    </source>
</evidence>
<dbReference type="Proteomes" id="UP000046947">
    <property type="component" value="Unassembled WGS sequence"/>
</dbReference>
<dbReference type="Proteomes" id="UP000048289">
    <property type="component" value="Unassembled WGS sequence"/>
</dbReference>
<evidence type="ECO:0000313" key="8">
    <source>
        <dbReference type="EMBL" id="COV24642.1"/>
    </source>
</evidence>
<dbReference type="EMBL" id="CSAD01000361">
    <property type="protein sequence ID" value="COV83623.1"/>
    <property type="molecule type" value="Genomic_DNA"/>
</dbReference>
<evidence type="ECO:0000313" key="24">
    <source>
        <dbReference type="Proteomes" id="UP000050164"/>
    </source>
</evidence>
<reference evidence="13 14" key="2">
    <citation type="submission" date="2015-03" db="EMBL/GenBank/DDBJ databases">
        <authorList>
            <consortium name="Pathogen Informatics"/>
        </authorList>
    </citation>
    <scope>NUCLEOTIDE SEQUENCE [LARGE SCALE GENOMIC DNA]</scope>
    <source>
        <strain evidence="6 22">Bir 172</strain>
        <strain evidence="5 24">Bir 185</strain>
        <strain evidence="4 23">Bir 187</strain>
        <strain evidence="3 18">C09601061</strain>
        <strain evidence="7 15">D00501624</strain>
        <strain evidence="9 17">G09801536</strain>
        <strain evidence="1 20">G09901357</strain>
        <strain evidence="2 19">H09601792</strain>
        <strain evidence="13">K00500041</strain>
        <strain evidence="11 16">M09401471</strain>
        <strain evidence="14">N09902308</strain>
        <strain evidence="10 21">P00601463</strain>
    </source>
</reference>
<evidence type="ECO:0000313" key="14">
    <source>
        <dbReference type="Proteomes" id="UP000039021"/>
    </source>
</evidence>
<dbReference type="EMBL" id="CSAE01000067">
    <property type="protein sequence ID" value="COV24642.1"/>
    <property type="molecule type" value="Genomic_DNA"/>
</dbReference>
<dbReference type="Proteomes" id="UP000039217">
    <property type="component" value="Unassembled WGS sequence"/>
</dbReference>
<dbReference type="EMBL" id="CHKL01000108">
    <property type="protein sequence ID" value="COW04562.1"/>
    <property type="molecule type" value="Genomic_DNA"/>
</dbReference>
<evidence type="ECO:0000313" key="9">
    <source>
        <dbReference type="EMBL" id="COV83623.1"/>
    </source>
</evidence>
<evidence type="ECO:0000313" key="17">
    <source>
        <dbReference type="Proteomes" id="UP000045842"/>
    </source>
</evidence>
<accession>A0A0T9EIJ2</accession>
<evidence type="ECO:0000313" key="2">
    <source>
        <dbReference type="EMBL" id="CFE60443.1"/>
    </source>
</evidence>
<evidence type="ECO:0000313" key="10">
    <source>
        <dbReference type="EMBL" id="COW04562.1"/>
    </source>
</evidence>
<dbReference type="EMBL" id="CSAJ01000501">
    <property type="protein sequence ID" value="COW77332.1"/>
    <property type="molecule type" value="Genomic_DNA"/>
</dbReference>
<dbReference type="Proteomes" id="UP000044938">
    <property type="component" value="Unassembled WGS sequence"/>
</dbReference>
<dbReference type="AlphaFoldDB" id="A0A0T9EIJ2"/>
<evidence type="ECO:0000313" key="22">
    <source>
        <dbReference type="Proteomes" id="UP000048948"/>
    </source>
</evidence>
<dbReference type="Proteomes" id="UP000045842">
    <property type="component" value="Unassembled WGS sequence"/>
</dbReference>
<dbReference type="Proteomes" id="UP000039021">
    <property type="component" value="Unassembled WGS sequence"/>
</dbReference>
<dbReference type="EMBL" id="CGCX01000590">
    <property type="protein sequence ID" value="CFR79619.1"/>
    <property type="molecule type" value="Genomic_DNA"/>
</dbReference>
<dbReference type="Proteomes" id="UP000050164">
    <property type="component" value="Unassembled WGS sequence"/>
</dbReference>
<dbReference type="EMBL" id="CSBK01000624">
    <property type="protein sequence ID" value="COX66321.1"/>
    <property type="molecule type" value="Genomic_DNA"/>
</dbReference>
<evidence type="ECO:0000313" key="6">
    <source>
        <dbReference type="EMBL" id="CKT42241.1"/>
    </source>
</evidence>
<evidence type="ECO:0000313" key="5">
    <source>
        <dbReference type="EMBL" id="CKS33623.1"/>
    </source>
</evidence>
<evidence type="ECO:0000313" key="23">
    <source>
        <dbReference type="Proteomes" id="UP000049023"/>
    </source>
</evidence>
<evidence type="ECO:0000313" key="18">
    <source>
        <dbReference type="Proteomes" id="UP000046680"/>
    </source>
</evidence>
<evidence type="ECO:0000313" key="21">
    <source>
        <dbReference type="Proteomes" id="UP000048600"/>
    </source>
</evidence>
<evidence type="ECO:0000313" key="7">
    <source>
        <dbReference type="EMBL" id="CNV37927.1"/>
    </source>
</evidence>
<dbReference type="EMBL" id="CFOH01000539">
    <property type="protein sequence ID" value="CFE60443.1"/>
    <property type="molecule type" value="Genomic_DNA"/>
</dbReference>
<dbReference type="Proteomes" id="UP000048948">
    <property type="component" value="Unassembled WGS sequence"/>
</dbReference>
<dbReference type="Proteomes" id="UP000049023">
    <property type="component" value="Unassembled WGS sequence"/>
</dbReference>
<protein>
    <submittedName>
        <fullName evidence="8">Uncharacterized protein</fullName>
    </submittedName>
</protein>
<evidence type="ECO:0000313" key="11">
    <source>
        <dbReference type="EMBL" id="COW77332.1"/>
    </source>
</evidence>
<evidence type="ECO:0000313" key="15">
    <source>
        <dbReference type="Proteomes" id="UP000039217"/>
    </source>
</evidence>
<dbReference type="EMBL" id="CQQC01000742">
    <property type="protein sequence ID" value="CNV37927.1"/>
    <property type="molecule type" value="Genomic_DNA"/>
</dbReference>
<evidence type="ECO:0000313" key="1">
    <source>
        <dbReference type="EMBL" id="CFE41657.1"/>
    </source>
</evidence>
<organism evidence="8 13">
    <name type="scientific">Mycobacterium tuberculosis</name>
    <dbReference type="NCBI Taxonomy" id="1773"/>
    <lineage>
        <taxon>Bacteria</taxon>
        <taxon>Bacillati</taxon>
        <taxon>Actinomycetota</taxon>
        <taxon>Actinomycetes</taxon>
        <taxon>Mycobacteriales</taxon>
        <taxon>Mycobacteriaceae</taxon>
        <taxon>Mycobacterium</taxon>
        <taxon>Mycobacterium tuberculosis complex</taxon>
    </lineage>
</organism>
<sequence length="83" mass="8589">MCSRRMATSSTAVCANTPAVVPMPSTSSLALPIRTGSTESSPGTARYTARVAMATTLLTTGAQAGGPNTLRVFRIAMNTDERP</sequence>
<dbReference type="Proteomes" id="UP000046680">
    <property type="component" value="Unassembled WGS sequence"/>
</dbReference>
<evidence type="ECO:0000313" key="19">
    <source>
        <dbReference type="Proteomes" id="UP000046947"/>
    </source>
</evidence>
<evidence type="ECO:0000313" key="4">
    <source>
        <dbReference type="EMBL" id="CKS25180.1"/>
    </source>
</evidence>
<dbReference type="EMBL" id="CNGE01000848">
    <property type="protein sequence ID" value="CKT42241.1"/>
    <property type="molecule type" value="Genomic_DNA"/>
</dbReference>
<gene>
    <name evidence="3" type="ORF">ERS007657_01762</name>
    <name evidence="7" type="ORF">ERS007661_02221</name>
    <name evidence="9" type="ORF">ERS007679_02550</name>
    <name evidence="1" type="ORF">ERS007681_03006</name>
    <name evidence="2" type="ORF">ERS007688_02873</name>
    <name evidence="8" type="ORF">ERS007703_00926</name>
    <name evidence="11" type="ORF">ERS007720_03250</name>
    <name evidence="12" type="ORF">ERS007739_01577</name>
    <name evidence="10" type="ORF">ERS007741_01304</name>
    <name evidence="6" type="ORF">ERS027646_03535</name>
    <name evidence="5" type="ORF">ERS027659_02958</name>
    <name evidence="4" type="ORF">ERS027661_02813</name>
</gene>
<reference evidence="12" key="3">
    <citation type="submission" date="2015-03" db="EMBL/GenBank/DDBJ databases">
        <authorList>
            <consortium name="Pathogen Informatics"/>
            <person name="Murphy D."/>
        </authorList>
    </citation>
    <scope>NUCLEOTIDE SEQUENCE</scope>
    <source>
        <strain evidence="12">N09902308</strain>
    </source>
</reference>
<evidence type="ECO:0000313" key="20">
    <source>
        <dbReference type="Proteomes" id="UP000048289"/>
    </source>
</evidence>
<dbReference type="EMBL" id="CFOE01000460">
    <property type="protein sequence ID" value="CFE41657.1"/>
    <property type="molecule type" value="Genomic_DNA"/>
</dbReference>
<evidence type="ECO:0000313" key="3">
    <source>
        <dbReference type="EMBL" id="CFR79619.1"/>
    </source>
</evidence>
<reference evidence="8" key="1">
    <citation type="submission" date="2015-03" db="EMBL/GenBank/DDBJ databases">
        <authorList>
            <person name="Murphy D."/>
        </authorList>
    </citation>
    <scope>NUCLEOTIDE SEQUENCE [LARGE SCALE GENOMIC DNA]</scope>
    <source>
        <strain evidence="8">K00500041</strain>
    </source>
</reference>
<evidence type="ECO:0000313" key="13">
    <source>
        <dbReference type="Proteomes" id="UP000038802"/>
    </source>
</evidence>
<evidence type="ECO:0000313" key="12">
    <source>
        <dbReference type="EMBL" id="COX66321.1"/>
    </source>
</evidence>
<name>A0A0T9EIJ2_MYCTX</name>
<proteinExistence type="predicted"/>
<dbReference type="EMBL" id="CNFU01000643">
    <property type="protein sequence ID" value="CKS25180.1"/>
    <property type="molecule type" value="Genomic_DNA"/>
</dbReference>
<dbReference type="Proteomes" id="UP000048600">
    <property type="component" value="Unassembled WGS sequence"/>
</dbReference>